<dbReference type="PANTHER" id="PTHR14605:SF1">
    <property type="entry name" value="TRANSMEMBRANE PROTEIN 231"/>
    <property type="match status" value="1"/>
</dbReference>
<name>A0A8J4WCT3_9TREM</name>
<sequence>MIRLHKFPELRRYNAPLNSTAFALNTLIVMLISITVPVLLVHFSYGFYIETYTYYERPSLQFAGKLIAQIQTDKSHIYFTSITELSSPNLGEDSLIPTISYEQSDDSSELWIDVKMSIPKGESVYAVTMILLFETGLYKYAVLESQVPVLLSVSLPGPSSGLRFIGDLILQQNEILPTIGTMKPQRAYETADLSLTPKQLISKLMDNSNRSVFCNVERRLLHWQPVNTQTMEFTTNLSFRLPHSRISVYPGFWFTVKFAWIQYLTVALPFLYAEEKLRTFVHRNQLVTTTVTSTLT</sequence>
<dbReference type="InterPro" id="IPR019306">
    <property type="entry name" value="TMEM231"/>
</dbReference>
<evidence type="ECO:0000256" key="3">
    <source>
        <dbReference type="ARBA" id="ARBA00015087"/>
    </source>
</evidence>
<keyword evidence="9" id="KW-0325">Glycoprotein</keyword>
<comment type="caution">
    <text evidence="13">The sequence shown here is derived from an EMBL/GenBank/DDBJ whole genome shotgun (WGS) entry which is preliminary data.</text>
</comment>
<organism evidence="13 14">
    <name type="scientific">Paragonimus heterotremus</name>
    <dbReference type="NCBI Taxonomy" id="100268"/>
    <lineage>
        <taxon>Eukaryota</taxon>
        <taxon>Metazoa</taxon>
        <taxon>Spiralia</taxon>
        <taxon>Lophotrochozoa</taxon>
        <taxon>Platyhelminthes</taxon>
        <taxon>Trematoda</taxon>
        <taxon>Digenea</taxon>
        <taxon>Plagiorchiida</taxon>
        <taxon>Troglotremata</taxon>
        <taxon>Troglotrematidae</taxon>
        <taxon>Paragonimus</taxon>
    </lineage>
</organism>
<comment type="subcellular location">
    <subcellularLocation>
        <location evidence="1">Cell projection</location>
        <location evidence="1">Cilium membrane</location>
        <topology evidence="1">Multi-pass membrane protein</topology>
    </subcellularLocation>
</comment>
<dbReference type="GO" id="GO:0060271">
    <property type="term" value="P:cilium assembly"/>
    <property type="evidence" value="ECO:0007669"/>
    <property type="project" value="TreeGrafter"/>
</dbReference>
<accession>A0A8J4WCT3</accession>
<feature type="transmembrane region" description="Helical" evidence="12">
    <location>
        <begin position="21"/>
        <end position="48"/>
    </location>
</feature>
<dbReference type="AlphaFoldDB" id="A0A8J4WCT3"/>
<evidence type="ECO:0000313" key="14">
    <source>
        <dbReference type="Proteomes" id="UP000748531"/>
    </source>
</evidence>
<evidence type="ECO:0000313" key="13">
    <source>
        <dbReference type="EMBL" id="KAF5394749.1"/>
    </source>
</evidence>
<reference evidence="13" key="1">
    <citation type="submission" date="2019-05" db="EMBL/GenBank/DDBJ databases">
        <title>Annotation for the trematode Paragonimus heterotremus.</title>
        <authorList>
            <person name="Choi Y.-J."/>
        </authorList>
    </citation>
    <scope>NUCLEOTIDE SEQUENCE</scope>
    <source>
        <strain evidence="13">LC</strain>
    </source>
</reference>
<dbReference type="GO" id="GO:0035869">
    <property type="term" value="C:ciliary transition zone"/>
    <property type="evidence" value="ECO:0007669"/>
    <property type="project" value="TreeGrafter"/>
</dbReference>
<dbReference type="Pfam" id="PF10149">
    <property type="entry name" value="TM231"/>
    <property type="match status" value="1"/>
</dbReference>
<protein>
    <recommendedName>
        <fullName evidence="3">Transmembrane protein 231</fullName>
    </recommendedName>
</protein>
<comment type="similarity">
    <text evidence="2">Belongs to the TMEM231 family.</text>
</comment>
<keyword evidence="10" id="KW-0966">Cell projection</keyword>
<proteinExistence type="inferred from homology"/>
<evidence type="ECO:0000256" key="5">
    <source>
        <dbReference type="ARBA" id="ARBA00022692"/>
    </source>
</evidence>
<dbReference type="OrthoDB" id="426438at2759"/>
<evidence type="ECO:0000256" key="2">
    <source>
        <dbReference type="ARBA" id="ARBA00009082"/>
    </source>
</evidence>
<dbReference type="GO" id="GO:0060170">
    <property type="term" value="C:ciliary membrane"/>
    <property type="evidence" value="ECO:0007669"/>
    <property type="project" value="UniProtKB-SubCell"/>
</dbReference>
<dbReference type="PANTHER" id="PTHR14605">
    <property type="entry name" value="CHST5 PROTEIN"/>
    <property type="match status" value="1"/>
</dbReference>
<evidence type="ECO:0000256" key="12">
    <source>
        <dbReference type="SAM" id="Phobius"/>
    </source>
</evidence>
<keyword evidence="5 12" id="KW-0812">Transmembrane</keyword>
<evidence type="ECO:0000256" key="1">
    <source>
        <dbReference type="ARBA" id="ARBA00004272"/>
    </source>
</evidence>
<evidence type="ECO:0000256" key="6">
    <source>
        <dbReference type="ARBA" id="ARBA00022989"/>
    </source>
</evidence>
<keyword evidence="7" id="KW-0969">Cilium</keyword>
<keyword evidence="4" id="KW-1003">Cell membrane</keyword>
<dbReference type="EMBL" id="LUCH01017759">
    <property type="protein sequence ID" value="KAF5394749.1"/>
    <property type="molecule type" value="Genomic_DNA"/>
</dbReference>
<dbReference type="GO" id="GO:0032880">
    <property type="term" value="P:regulation of protein localization"/>
    <property type="evidence" value="ECO:0007669"/>
    <property type="project" value="TreeGrafter"/>
</dbReference>
<keyword evidence="8 12" id="KW-0472">Membrane</keyword>
<dbReference type="Proteomes" id="UP000748531">
    <property type="component" value="Unassembled WGS sequence"/>
</dbReference>
<keyword evidence="14" id="KW-1185">Reference proteome</keyword>
<evidence type="ECO:0000256" key="11">
    <source>
        <dbReference type="ARBA" id="ARBA00024803"/>
    </source>
</evidence>
<evidence type="ECO:0000256" key="10">
    <source>
        <dbReference type="ARBA" id="ARBA00023273"/>
    </source>
</evidence>
<evidence type="ECO:0000256" key="4">
    <source>
        <dbReference type="ARBA" id="ARBA00022475"/>
    </source>
</evidence>
<evidence type="ECO:0000256" key="8">
    <source>
        <dbReference type="ARBA" id="ARBA00023136"/>
    </source>
</evidence>
<keyword evidence="6 12" id="KW-1133">Transmembrane helix</keyword>
<evidence type="ECO:0000256" key="9">
    <source>
        <dbReference type="ARBA" id="ARBA00023180"/>
    </source>
</evidence>
<evidence type="ECO:0000256" key="7">
    <source>
        <dbReference type="ARBA" id="ARBA00023069"/>
    </source>
</evidence>
<gene>
    <name evidence="13" type="ORF">PHET_10373</name>
</gene>
<comment type="function">
    <text evidence="11">Transmembrane component of the tectonic-like complex, a complex localized at the transition zone of primary cilia and acting as a barrier that prevents diffusion of transmembrane proteins between the cilia and plasma membranes. Required for ciliogenesis and sonic hedgehog/SHH signaling.</text>
</comment>